<feature type="signal peptide" evidence="1">
    <location>
        <begin position="1"/>
        <end position="24"/>
    </location>
</feature>
<gene>
    <name evidence="3" type="ordered locus">Sterm_0319</name>
</gene>
<dbReference type="InterPro" id="IPR036709">
    <property type="entry name" value="Autotransporte_beta_dom_sf"/>
</dbReference>
<dbReference type="InterPro" id="IPR012332">
    <property type="entry name" value="Autotransporter_pectin_lyase_C"/>
</dbReference>
<accession>D1ALT5</accession>
<protein>
    <submittedName>
        <fullName evidence="3">Outer membrane autotransporter barrel domain protein</fullName>
    </submittedName>
</protein>
<organism evidence="3 4">
    <name type="scientific">Sebaldella termitidis (strain ATCC 33386 / NCTC 11300)</name>
    <dbReference type="NCBI Taxonomy" id="526218"/>
    <lineage>
        <taxon>Bacteria</taxon>
        <taxon>Fusobacteriati</taxon>
        <taxon>Fusobacteriota</taxon>
        <taxon>Fusobacteriia</taxon>
        <taxon>Fusobacteriales</taxon>
        <taxon>Leptotrichiaceae</taxon>
        <taxon>Sebaldella</taxon>
    </lineage>
</organism>
<dbReference type="RefSeq" id="WP_012859802.1">
    <property type="nucleotide sequence ID" value="NC_013517.1"/>
</dbReference>
<dbReference type="InterPro" id="IPR005546">
    <property type="entry name" value="Autotransporte_beta"/>
</dbReference>
<dbReference type="eggNOG" id="COG4625">
    <property type="taxonomic scope" value="Bacteria"/>
</dbReference>
<feature type="domain" description="Autotransporter" evidence="2">
    <location>
        <begin position="1853"/>
        <end position="2139"/>
    </location>
</feature>
<dbReference type="Pfam" id="PF03797">
    <property type="entry name" value="Autotransporter"/>
    <property type="match status" value="1"/>
</dbReference>
<dbReference type="STRING" id="526218.Sterm_0319"/>
<dbReference type="Proteomes" id="UP000000845">
    <property type="component" value="Chromosome"/>
</dbReference>
<dbReference type="KEGG" id="str:Sterm_0319"/>
<evidence type="ECO:0000259" key="2">
    <source>
        <dbReference type="PROSITE" id="PS51208"/>
    </source>
</evidence>
<evidence type="ECO:0000256" key="1">
    <source>
        <dbReference type="SAM" id="SignalP"/>
    </source>
</evidence>
<dbReference type="HOGENOM" id="CLU_229799_0_0_0"/>
<keyword evidence="1" id="KW-0732">Signal</keyword>
<keyword evidence="4" id="KW-1185">Reference proteome</keyword>
<dbReference type="SMART" id="SM00710">
    <property type="entry name" value="PbH1"/>
    <property type="match status" value="10"/>
</dbReference>
<dbReference type="PROSITE" id="PS51208">
    <property type="entry name" value="AUTOTRANSPORTER"/>
    <property type="match status" value="1"/>
</dbReference>
<reference evidence="4" key="1">
    <citation type="submission" date="2009-09" db="EMBL/GenBank/DDBJ databases">
        <title>The complete chromosome of Sebaldella termitidis ATCC 33386.</title>
        <authorList>
            <consortium name="US DOE Joint Genome Institute (JGI-PGF)"/>
            <person name="Lucas S."/>
            <person name="Copeland A."/>
            <person name="Lapidus A."/>
            <person name="Glavina del Rio T."/>
            <person name="Dalin E."/>
            <person name="Tice H."/>
            <person name="Bruce D."/>
            <person name="Goodwin L."/>
            <person name="Pitluck S."/>
            <person name="Kyrpides N."/>
            <person name="Mavromatis K."/>
            <person name="Ivanova N."/>
            <person name="Mikhailova N."/>
            <person name="Sims D."/>
            <person name="Meincke L."/>
            <person name="Brettin T."/>
            <person name="Detter J.C."/>
            <person name="Han C."/>
            <person name="Larimer F."/>
            <person name="Land M."/>
            <person name="Hauser L."/>
            <person name="Markowitz V."/>
            <person name="Cheng J.F."/>
            <person name="Hugenholtz P."/>
            <person name="Woyke T."/>
            <person name="Wu D."/>
            <person name="Eisen J.A."/>
        </authorList>
    </citation>
    <scope>NUCLEOTIDE SEQUENCE [LARGE SCALE GENOMIC DNA]</scope>
    <source>
        <strain evidence="4">ATCC 33386 / NCTC 11300</strain>
    </source>
</reference>
<evidence type="ECO:0000313" key="3">
    <source>
        <dbReference type="EMBL" id="ACZ07203.1"/>
    </source>
</evidence>
<dbReference type="Pfam" id="PF25783">
    <property type="entry name" value="BigA_beta"/>
    <property type="match status" value="1"/>
</dbReference>
<name>D1ALT5_SEBTE</name>
<dbReference type="EMBL" id="CP001739">
    <property type="protein sequence ID" value="ACZ07203.1"/>
    <property type="molecule type" value="Genomic_DNA"/>
</dbReference>
<sequence length="2139" mass="223408">MKTNKKLLVSFMALNAVLSTGIEASGASAPSKYDRMYNNMIKNLDQNKSNSKNYQIIEQVLNKKNKELKDLYIQSDYIIKPEYLEWQVFFSGGYEEYGKGVDNSSDNAKYSSKVTGYYDTSGNYVVTSGNKGGTLGKPYQPLQTPKEINLGVNIPISGISRDPLNLTINPKTVTVVAPSQKTVPAPNPNVVLLNLSGIEVPTAPVPPTGLGSSGIIINPNQIYSTNSQFTTGVGTITGGTYAIDSAPYSSLYTFTTNNETLNFTGNIDINGNTGVIVSNSGPTTITGASITNDSTMTVKSSGSGLGGFHSNNSTAGYLDFINNNILDIEYVSGSGATQSLFFYGNINLKNNGTINYVNNDGGTKALYSMWNSSPADPNPMRVENNGTINIIGNSSLSYSSTVMAHHFGHLTSTALGQHTVINNGTIDLTNALGYLQDYSTGVYDASGGGIMNVRENSVGIELTLTGNSENIFNSSTLKVGTINVYGSTNTGGQYSKAINMSLNAFPNVIVNISDGEINLESNSMGIITNIPGTQTINNSAEINISGENSYGIITYNNSASAGSIENTGDITLDVNNTSKLSAGIFHQIAPSFVNKGNIYVKSTGSNAEGTIGILLSQGAKFTNDGGGTKVISVDGRKATGVFANQNTTNTIKNTAVKVANSGIGFFSYNGSDIKLENITAEASAGGILFYSSSTPSNSTITFVNSSSATVKDGGTAFYVDGPLSMIPTSYVNLNNLNLKMEDGSTVFLLDSPGTYSIGALPTASMAGLNIDPSSGNYKDVTINRGTINIDNVGGNQVFDLDNPNDALNKNSFYSSNLNLITGSTIQGSGSGQLAMGQTSYTGAASNALVTLTNGGTIQLSGASSVGMYSNYGTLNNNTAINVTGTDSVGMYGENGTAVINSGSITIGNKGVGIYGISNQNILSPASYGDQKVNITNNTSIVSNAGTAGTVGIYANNNAGTTGNNLIFGTGSVINLGASDSAIGVYANQIDNVQARGVITVGSNGIGMYANNSNITLNNFTINLNGDNALGYYIEGNSSSFTGNGTINIDGQNVTLFNINSNSPAVDFSGITVGTVTAGSNYTLGSLTNGKMTYASDARLATNGTMLNGRNTNIYLNGTSDIKAEAGATGVVAVALDGQYTGGAPITPGVDGKNDGQIILGNSSVGLYGKNDARFENTHIITVGDDSAGIYTDGALASIKNTGTITIGNNSQGLYLKNGDTIDNGGSILSLGISTVGIFADNVTNPVINTGIIDLSGDKSVGIYKTGAVNSISNNNIIKIGDSSDLNDPGIGIYSNTAGDIITNSGTIDTGKNSIGIYAEGAAVNQNNILSVGATGTGIYTKGGTVTLGAGSNITVGSNESVGVYGTNGTHITNNSTNAVNINNGGYGFILETGSLLDNHGILSLNGKGTGVYSDGLNTVNNYTGADINMSGDNNIGIYMVSGGIVNNDADINGAAGKSNIGIYNKNGTINNIGTINVGNSVLVYKSDGTVDYDKSGYAVGIYGDGSYINNTGNITVGENGIGLYTRNNPAAVVNKGNITGTGKGAVGLFVDNGVVENNLGTTITMTGDDSIGMVANKNGTIINNGDIIMSGNNVSGMFANINSHSVNNGTIDMTGATGDKSTAFLLGAGSTFENNGTLLLGSNAVISGVAGETYKIPSIVNGGIIYSDGALAADGISLAIKVNPETVVYQSLSSGPQFTANGTSIIADTLTTSKPIVVLPGFADGTNANVYKIENAVVASGGNYEFVSGSLLWEATPEATGTGANVYMERKSFTEFTDGLWFEDFGNALEKNFLGSRGDAMKIYNKTGYIETEEDFRQIMGSLAGNVYANMNQRENDIARTLENSMLTLHESPNNTKENVKINIIGGKGKNKEETDGVTPYDYTTAGVLALREVERTYRHTFGYSLGYLHTGFEFKDGNESEEKADTIQVGAHNKYRAGGWELRNDLTGRVSFHNVDRNIDWGSSLGKSEMNGTYETYSITSDNILGKKFEIGKKTSIMPYGAFRAMYVTRPTFSESGLESLEVEGNDAWSVKPRAGLELSGSLPLGSKAVWQLKGTLDFAYEYELADLNEREKARLTAIESGYHKLAKPQDEKGIFRTKGMLGIAVEDRYGLFLTGEYSTGNDKEDDYRTGLILKAVF</sequence>
<proteinExistence type="predicted"/>
<dbReference type="InterPro" id="IPR058034">
    <property type="entry name" value="BigA_beta"/>
</dbReference>
<dbReference type="SUPFAM" id="SSF103515">
    <property type="entry name" value="Autotransporter"/>
    <property type="match status" value="1"/>
</dbReference>
<dbReference type="InterPro" id="IPR006626">
    <property type="entry name" value="PbH1"/>
</dbReference>
<dbReference type="Gene3D" id="2.160.20.20">
    <property type="match status" value="1"/>
</dbReference>
<reference evidence="3 4" key="2">
    <citation type="journal article" date="2010" name="Stand. Genomic Sci.">
        <title>Complete genome sequence of Sebaldella termitidis type strain (NCTC 11300).</title>
        <authorList>
            <person name="Harmon-Smith M."/>
            <person name="Celia L."/>
            <person name="Chertkov O."/>
            <person name="Lapidus A."/>
            <person name="Copeland A."/>
            <person name="Glavina Del Rio T."/>
            <person name="Nolan M."/>
            <person name="Lucas S."/>
            <person name="Tice H."/>
            <person name="Cheng J.F."/>
            <person name="Han C."/>
            <person name="Detter J.C."/>
            <person name="Bruce D."/>
            <person name="Goodwin L."/>
            <person name="Pitluck S."/>
            <person name="Pati A."/>
            <person name="Liolios K."/>
            <person name="Ivanova N."/>
            <person name="Mavromatis K."/>
            <person name="Mikhailova N."/>
            <person name="Chen A."/>
            <person name="Palaniappan K."/>
            <person name="Land M."/>
            <person name="Hauser L."/>
            <person name="Chang Y.J."/>
            <person name="Jeffries C.D."/>
            <person name="Brettin T."/>
            <person name="Goker M."/>
            <person name="Beck B."/>
            <person name="Bristow J."/>
            <person name="Eisen J.A."/>
            <person name="Markowitz V."/>
            <person name="Hugenholtz P."/>
            <person name="Kyrpides N.C."/>
            <person name="Klenk H.P."/>
            <person name="Chen F."/>
        </authorList>
    </citation>
    <scope>NUCLEOTIDE SEQUENCE [LARGE SCALE GENOMIC DNA]</scope>
    <source>
        <strain evidence="4">ATCC 33386 / NCTC 11300</strain>
    </source>
</reference>
<evidence type="ECO:0000313" key="4">
    <source>
        <dbReference type="Proteomes" id="UP000000845"/>
    </source>
</evidence>
<dbReference type="SMART" id="SM00869">
    <property type="entry name" value="Autotransporter"/>
    <property type="match status" value="1"/>
</dbReference>
<feature type="chain" id="PRO_5003019940" evidence="1">
    <location>
        <begin position="25"/>
        <end position="2139"/>
    </location>
</feature>